<dbReference type="InterPro" id="IPR039420">
    <property type="entry name" value="WalR-like"/>
</dbReference>
<feature type="domain" description="Response regulatory" evidence="5">
    <location>
        <begin position="3"/>
        <end position="119"/>
    </location>
</feature>
<organism evidence="6 7">
    <name type="scientific">Methylomicrobium album BG8</name>
    <dbReference type="NCBI Taxonomy" id="686340"/>
    <lineage>
        <taxon>Bacteria</taxon>
        <taxon>Pseudomonadati</taxon>
        <taxon>Pseudomonadota</taxon>
        <taxon>Gammaproteobacteria</taxon>
        <taxon>Methylococcales</taxon>
        <taxon>Methylococcaceae</taxon>
        <taxon>Methylomicrobium</taxon>
    </lineage>
</organism>
<sequence>MINILLVDDHAIIREGYRALLAKQTGLQVIAEAADGAEAYLRFKECKPDLMVTDLSLPGIGGLALIGRVRQRCPDAKILVFSMHQNPSFAVQASRAGALGYVTKSSPPDVLLRAIFEVHAGRHALSPDIAQALALEKLGSERMALEALTVREFEVLRLLVEGRPIEAIAQTLNISQKTVCNSHYLIKRKLGAASDIELTRLAIRLNVIDLLELTDAGKAESQ</sequence>
<feature type="modified residue" description="4-aspartylphosphate" evidence="3">
    <location>
        <position position="54"/>
    </location>
</feature>
<dbReference type="InterPro" id="IPR000792">
    <property type="entry name" value="Tscrpt_reg_LuxR_C"/>
</dbReference>
<dbReference type="STRING" id="686340.Metal_0039"/>
<dbReference type="CDD" id="cd17535">
    <property type="entry name" value="REC_NarL-like"/>
    <property type="match status" value="1"/>
</dbReference>
<dbReference type="PANTHER" id="PTHR43214:SF43">
    <property type="entry name" value="TWO-COMPONENT RESPONSE REGULATOR"/>
    <property type="match status" value="1"/>
</dbReference>
<dbReference type="InterPro" id="IPR058245">
    <property type="entry name" value="NreC/VraR/RcsB-like_REC"/>
</dbReference>
<gene>
    <name evidence="6" type="ORF">Metal_0039</name>
</gene>
<dbReference type="CDD" id="cd06170">
    <property type="entry name" value="LuxR_C_like"/>
    <property type="match status" value="1"/>
</dbReference>
<dbReference type="HOGENOM" id="CLU_000445_90_1_6"/>
<dbReference type="EMBL" id="CM001475">
    <property type="protein sequence ID" value="EIC27909.1"/>
    <property type="molecule type" value="Genomic_DNA"/>
</dbReference>
<dbReference type="SUPFAM" id="SSF52172">
    <property type="entry name" value="CheY-like"/>
    <property type="match status" value="1"/>
</dbReference>
<dbReference type="GO" id="GO:0000160">
    <property type="term" value="P:phosphorelay signal transduction system"/>
    <property type="evidence" value="ECO:0007669"/>
    <property type="project" value="InterPro"/>
</dbReference>
<name>H8GJV0_METAL</name>
<dbReference type="RefSeq" id="WP_005368421.1">
    <property type="nucleotide sequence ID" value="NZ_CM001475.1"/>
</dbReference>
<keyword evidence="2 6" id="KW-0238">DNA-binding</keyword>
<dbReference type="GO" id="GO:0003677">
    <property type="term" value="F:DNA binding"/>
    <property type="evidence" value="ECO:0007669"/>
    <property type="project" value="UniProtKB-KW"/>
</dbReference>
<dbReference type="AlphaFoldDB" id="H8GJV0"/>
<dbReference type="PRINTS" id="PR00038">
    <property type="entry name" value="HTHLUXR"/>
</dbReference>
<evidence type="ECO:0000313" key="7">
    <source>
        <dbReference type="Proteomes" id="UP000005090"/>
    </source>
</evidence>
<dbReference type="SMART" id="SM00448">
    <property type="entry name" value="REC"/>
    <property type="match status" value="1"/>
</dbReference>
<feature type="domain" description="HTH luxR-type" evidence="4">
    <location>
        <begin position="141"/>
        <end position="206"/>
    </location>
</feature>
<dbReference type="GO" id="GO:0006355">
    <property type="term" value="P:regulation of DNA-templated transcription"/>
    <property type="evidence" value="ECO:0007669"/>
    <property type="project" value="InterPro"/>
</dbReference>
<dbReference type="InterPro" id="IPR016032">
    <property type="entry name" value="Sig_transdc_resp-reg_C-effctor"/>
</dbReference>
<evidence type="ECO:0000256" key="2">
    <source>
        <dbReference type="ARBA" id="ARBA00023125"/>
    </source>
</evidence>
<evidence type="ECO:0000256" key="3">
    <source>
        <dbReference type="PROSITE-ProRule" id="PRU00169"/>
    </source>
</evidence>
<evidence type="ECO:0000313" key="6">
    <source>
        <dbReference type="EMBL" id="EIC27909.1"/>
    </source>
</evidence>
<dbReference type="Pfam" id="PF00072">
    <property type="entry name" value="Response_reg"/>
    <property type="match status" value="1"/>
</dbReference>
<dbReference type="InterPro" id="IPR001789">
    <property type="entry name" value="Sig_transdc_resp-reg_receiver"/>
</dbReference>
<dbReference type="SMART" id="SM00421">
    <property type="entry name" value="HTH_LUXR"/>
    <property type="match status" value="1"/>
</dbReference>
<dbReference type="eggNOG" id="COG2197">
    <property type="taxonomic scope" value="Bacteria"/>
</dbReference>
<dbReference type="PROSITE" id="PS50110">
    <property type="entry name" value="RESPONSE_REGULATORY"/>
    <property type="match status" value="1"/>
</dbReference>
<accession>H8GJV0</accession>
<proteinExistence type="predicted"/>
<dbReference type="InterPro" id="IPR011006">
    <property type="entry name" value="CheY-like_superfamily"/>
</dbReference>
<evidence type="ECO:0000259" key="5">
    <source>
        <dbReference type="PROSITE" id="PS50110"/>
    </source>
</evidence>
<dbReference type="Proteomes" id="UP000005090">
    <property type="component" value="Chromosome"/>
</dbReference>
<dbReference type="Gene3D" id="3.40.50.2300">
    <property type="match status" value="1"/>
</dbReference>
<keyword evidence="7" id="KW-1185">Reference proteome</keyword>
<dbReference type="PROSITE" id="PS50043">
    <property type="entry name" value="HTH_LUXR_2"/>
    <property type="match status" value="1"/>
</dbReference>
<reference evidence="6 7" key="1">
    <citation type="journal article" date="2013" name="Genome Announc.">
        <title>Genome Sequence of the Obligate Gammaproteobacterial Methanotroph Methylomicrobium album Strain BG8.</title>
        <authorList>
            <person name="Kits K.D."/>
            <person name="Kalyuzhnaya M.G."/>
            <person name="Klotz M.G."/>
            <person name="Jetten M.S."/>
            <person name="Op den Camp H.J."/>
            <person name="Vuilleumier S."/>
            <person name="Bringel F."/>
            <person name="Dispirito A.A."/>
            <person name="Murrell J.C."/>
            <person name="Bruce D."/>
            <person name="Cheng J.F."/>
            <person name="Copeland A."/>
            <person name="Goodwin L."/>
            <person name="Hauser L."/>
            <person name="Lajus A."/>
            <person name="Land M.L."/>
            <person name="Lapidus A."/>
            <person name="Lucas S."/>
            <person name="Medigue C."/>
            <person name="Pitluck S."/>
            <person name="Woyke T."/>
            <person name="Zeytun A."/>
            <person name="Stein L.Y."/>
        </authorList>
    </citation>
    <scope>NUCLEOTIDE SEQUENCE [LARGE SCALE GENOMIC DNA]</scope>
    <source>
        <strain evidence="6 7">BG8</strain>
    </source>
</reference>
<dbReference type="Pfam" id="PF00196">
    <property type="entry name" value="GerE"/>
    <property type="match status" value="1"/>
</dbReference>
<keyword evidence="1 3" id="KW-0597">Phosphoprotein</keyword>
<evidence type="ECO:0000259" key="4">
    <source>
        <dbReference type="PROSITE" id="PS50043"/>
    </source>
</evidence>
<dbReference type="SUPFAM" id="SSF46894">
    <property type="entry name" value="C-terminal effector domain of the bipartite response regulators"/>
    <property type="match status" value="1"/>
</dbReference>
<dbReference type="PANTHER" id="PTHR43214">
    <property type="entry name" value="TWO-COMPONENT RESPONSE REGULATOR"/>
    <property type="match status" value="1"/>
</dbReference>
<protein>
    <submittedName>
        <fullName evidence="6">Response regulator containing a CheY-like receiver domain and an HTH DNA-binding domain</fullName>
    </submittedName>
</protein>
<evidence type="ECO:0000256" key="1">
    <source>
        <dbReference type="ARBA" id="ARBA00022553"/>
    </source>
</evidence>